<dbReference type="STRING" id="1797729.A3A60_03570"/>
<evidence type="ECO:0000256" key="2">
    <source>
        <dbReference type="ARBA" id="ARBA00022723"/>
    </source>
</evidence>
<accession>A0A1F5I3N4</accession>
<evidence type="ECO:0000256" key="5">
    <source>
        <dbReference type="ARBA" id="ARBA00023157"/>
    </source>
</evidence>
<keyword evidence="1" id="KW-0001">2Fe-2S</keyword>
<organism evidence="9 10">
    <name type="scientific">Candidatus Curtissbacteria bacterium RIFCSPLOWO2_01_FULL_42_26</name>
    <dbReference type="NCBI Taxonomy" id="1797729"/>
    <lineage>
        <taxon>Bacteria</taxon>
        <taxon>Candidatus Curtissiibacteriota</taxon>
    </lineage>
</organism>
<sequence>MAKVKVITFSEIGEGEVKKVTAEGKDIAVFKLDGQIYATSNTCTHEGCFLDENSEVRGDVIECTCHGSQFDIKTGEVLLAPAIEPLETFKVEVVGEEIMVEV</sequence>
<dbReference type="GO" id="GO:0016020">
    <property type="term" value="C:membrane"/>
    <property type="evidence" value="ECO:0007669"/>
    <property type="project" value="InterPro"/>
</dbReference>
<evidence type="ECO:0000256" key="4">
    <source>
        <dbReference type="ARBA" id="ARBA00023014"/>
    </source>
</evidence>
<comment type="caution">
    <text evidence="9">The sequence shown here is derived from an EMBL/GenBank/DDBJ whole genome shotgun (WGS) entry which is preliminary data.</text>
</comment>
<evidence type="ECO:0000313" key="10">
    <source>
        <dbReference type="Proteomes" id="UP000179227"/>
    </source>
</evidence>
<dbReference type="Gene3D" id="2.102.10.10">
    <property type="entry name" value="Rieske [2Fe-2S] iron-sulphur domain"/>
    <property type="match status" value="1"/>
</dbReference>
<reference evidence="9 10" key="1">
    <citation type="journal article" date="2016" name="Nat. Commun.">
        <title>Thousands of microbial genomes shed light on interconnected biogeochemical processes in an aquifer system.</title>
        <authorList>
            <person name="Anantharaman K."/>
            <person name="Brown C.T."/>
            <person name="Hug L.A."/>
            <person name="Sharon I."/>
            <person name="Castelle C.J."/>
            <person name="Probst A.J."/>
            <person name="Thomas B.C."/>
            <person name="Singh A."/>
            <person name="Wilkins M.J."/>
            <person name="Karaoz U."/>
            <person name="Brodie E.L."/>
            <person name="Williams K.H."/>
            <person name="Hubbard S.S."/>
            <person name="Banfield J.F."/>
        </authorList>
    </citation>
    <scope>NUCLEOTIDE SEQUENCE [LARGE SCALE GENOMIC DNA]</scope>
</reference>
<protein>
    <recommendedName>
        <fullName evidence="8">Rieske domain-containing protein</fullName>
    </recommendedName>
</protein>
<dbReference type="GO" id="GO:0046872">
    <property type="term" value="F:metal ion binding"/>
    <property type="evidence" value="ECO:0007669"/>
    <property type="project" value="UniProtKB-KW"/>
</dbReference>
<evidence type="ECO:0000256" key="1">
    <source>
        <dbReference type="ARBA" id="ARBA00022714"/>
    </source>
</evidence>
<evidence type="ECO:0000256" key="6">
    <source>
        <dbReference type="ARBA" id="ARBA00034078"/>
    </source>
</evidence>
<keyword evidence="3" id="KW-0408">Iron</keyword>
<dbReference type="CDD" id="cd03528">
    <property type="entry name" value="Rieske_RO_ferredoxin"/>
    <property type="match status" value="1"/>
</dbReference>
<comment type="cofactor">
    <cofactor evidence="6">
        <name>[2Fe-2S] cluster</name>
        <dbReference type="ChEBI" id="CHEBI:190135"/>
    </cofactor>
</comment>
<dbReference type="InterPro" id="IPR005805">
    <property type="entry name" value="Rieske_Fe-S_prot_C"/>
</dbReference>
<dbReference type="Proteomes" id="UP000179227">
    <property type="component" value="Unassembled WGS sequence"/>
</dbReference>
<evidence type="ECO:0000259" key="8">
    <source>
        <dbReference type="PROSITE" id="PS51296"/>
    </source>
</evidence>
<keyword evidence="5" id="KW-1015">Disulfide bond</keyword>
<dbReference type="GO" id="GO:0051537">
    <property type="term" value="F:2 iron, 2 sulfur cluster binding"/>
    <property type="evidence" value="ECO:0007669"/>
    <property type="project" value="UniProtKB-KW"/>
</dbReference>
<evidence type="ECO:0000313" key="9">
    <source>
        <dbReference type="EMBL" id="OGE10905.1"/>
    </source>
</evidence>
<keyword evidence="4" id="KW-0411">Iron-sulfur</keyword>
<feature type="domain" description="Rieske" evidence="8">
    <location>
        <begin position="4"/>
        <end position="100"/>
    </location>
</feature>
<comment type="similarity">
    <text evidence="7">Belongs to the bacterial ring-hydroxylating dioxygenase ferredoxin component family.</text>
</comment>
<proteinExistence type="inferred from homology"/>
<dbReference type="PANTHER" id="PTHR21496:SF0">
    <property type="entry name" value="RIESKE DOMAIN-CONTAINING PROTEIN"/>
    <property type="match status" value="1"/>
</dbReference>
<name>A0A1F5I3N4_9BACT</name>
<dbReference type="InterPro" id="IPR017941">
    <property type="entry name" value="Rieske_2Fe-2S"/>
</dbReference>
<evidence type="ECO:0000256" key="7">
    <source>
        <dbReference type="ARBA" id="ARBA00038001"/>
    </source>
</evidence>
<dbReference type="InterPro" id="IPR036922">
    <property type="entry name" value="Rieske_2Fe-2S_sf"/>
</dbReference>
<dbReference type="PROSITE" id="PS51296">
    <property type="entry name" value="RIESKE"/>
    <property type="match status" value="1"/>
</dbReference>
<dbReference type="Pfam" id="PF00355">
    <property type="entry name" value="Rieske"/>
    <property type="match status" value="1"/>
</dbReference>
<gene>
    <name evidence="9" type="ORF">A3A60_03570</name>
</gene>
<evidence type="ECO:0000256" key="3">
    <source>
        <dbReference type="ARBA" id="ARBA00023004"/>
    </source>
</evidence>
<dbReference type="PANTHER" id="PTHR21496">
    <property type="entry name" value="FERREDOXIN-RELATED"/>
    <property type="match status" value="1"/>
</dbReference>
<dbReference type="PRINTS" id="PR00162">
    <property type="entry name" value="RIESKE"/>
</dbReference>
<keyword evidence="2" id="KW-0479">Metal-binding</keyword>
<dbReference type="AlphaFoldDB" id="A0A1F5I3N4"/>
<dbReference type="SUPFAM" id="SSF50022">
    <property type="entry name" value="ISP domain"/>
    <property type="match status" value="1"/>
</dbReference>
<dbReference type="EMBL" id="MFBS01000005">
    <property type="protein sequence ID" value="OGE10905.1"/>
    <property type="molecule type" value="Genomic_DNA"/>
</dbReference>